<proteinExistence type="predicted"/>
<comment type="caution">
    <text evidence="1">The sequence shown here is derived from an EMBL/GenBank/DDBJ whole genome shotgun (WGS) entry which is preliminary data.</text>
</comment>
<evidence type="ECO:0000313" key="1">
    <source>
        <dbReference type="EMBL" id="RHW72119.1"/>
    </source>
</evidence>
<sequence length="270" mass="29261">MEVSPNINLEGTALAPITNEPGCYKSGDVGSTTSGTHTVAIRAPTISAPFTKGDLNIESFLQERSRQQPQPAPADPTTKTSILTSDGELAQAFDKAQKATMETPERVLEQDIEAIVGEQAIQEAAKHALERTEEAIKIKEEPSKLAKKLFGGDGAKLKESFFDPLKNDKTTIPDGDGKIEGSTQVIAEGPNFAAAMAYYTVQNLKKAAQASAGAKPEGEKKDGDNKATAAYFKATEEGKWTKQSAFGSSQYENMWLRYRERPAIFRESQI</sequence>
<accession>A0A3L6L652</accession>
<dbReference type="Proteomes" id="UP000266743">
    <property type="component" value="Chromosome 6"/>
</dbReference>
<organism evidence="1 2">
    <name type="scientific">Trypanosoma brucei equiperdum</name>
    <dbReference type="NCBI Taxonomy" id="630700"/>
    <lineage>
        <taxon>Eukaryota</taxon>
        <taxon>Discoba</taxon>
        <taxon>Euglenozoa</taxon>
        <taxon>Kinetoplastea</taxon>
        <taxon>Metakinetoplastina</taxon>
        <taxon>Trypanosomatida</taxon>
        <taxon>Trypanosomatidae</taxon>
        <taxon>Trypanosoma</taxon>
    </lineage>
</organism>
<protein>
    <submittedName>
        <fullName evidence="1">Uncharacterized protein</fullName>
    </submittedName>
</protein>
<dbReference type="AlphaFoldDB" id="A0A3L6L652"/>
<evidence type="ECO:0000313" key="2">
    <source>
        <dbReference type="Proteomes" id="UP000266743"/>
    </source>
</evidence>
<reference evidence="1 2" key="1">
    <citation type="submission" date="2018-09" db="EMBL/GenBank/DDBJ databases">
        <title>whole genome sequence of T. equiperdum IVM-t1 strain.</title>
        <authorList>
            <person name="Suganuma K."/>
        </authorList>
    </citation>
    <scope>NUCLEOTIDE SEQUENCE [LARGE SCALE GENOMIC DNA]</scope>
    <source>
        <strain evidence="1 2">IVM-t1</strain>
    </source>
</reference>
<gene>
    <name evidence="1" type="ORF">DPX39_060057500</name>
</gene>
<dbReference type="EMBL" id="QSBY01000006">
    <property type="protein sequence ID" value="RHW72119.1"/>
    <property type="molecule type" value="Genomic_DNA"/>
</dbReference>
<name>A0A3L6L652_9TRYP</name>